<dbReference type="AlphaFoldDB" id="A0A452IUI2"/>
<sequence>MATRRLLLSPVSCLRRTQALGAPAAPGLRRGYSSDDSFQYLHRSIVPTMHFQKSLPRLPIPRLEDTVRRYLNAQKFVCLYNQNTLVKRTFVQ</sequence>
<dbReference type="STRING" id="38772.ENSGAGP00000031656"/>
<dbReference type="SUPFAM" id="SSF52777">
    <property type="entry name" value="CoA-dependent acyltransferases"/>
    <property type="match status" value="1"/>
</dbReference>
<comment type="catalytic activity">
    <reaction evidence="3">
        <text>4,8-dimethylnonanoyl-CoA + (R)-carnitine = O-4,8-dimethylnonanoyl-(R)-carnitine + CoA</text>
        <dbReference type="Rhea" id="RHEA:44860"/>
        <dbReference type="ChEBI" id="CHEBI:16347"/>
        <dbReference type="ChEBI" id="CHEBI:57287"/>
        <dbReference type="ChEBI" id="CHEBI:77061"/>
        <dbReference type="ChEBI" id="CHEBI:84654"/>
    </reaction>
</comment>
<keyword evidence="2" id="KW-0012">Acyltransferase</keyword>
<reference evidence="4" key="3">
    <citation type="submission" date="2025-09" db="UniProtKB">
        <authorList>
            <consortium name="Ensembl"/>
        </authorList>
    </citation>
    <scope>IDENTIFICATION</scope>
</reference>
<accession>A0A452IUI2</accession>
<protein>
    <submittedName>
        <fullName evidence="4">Uncharacterized protein</fullName>
    </submittedName>
</protein>
<dbReference type="Proteomes" id="UP000291020">
    <property type="component" value="Unassembled WGS sequence"/>
</dbReference>
<name>A0A452IUI2_9SAUR</name>
<organism evidence="4 5">
    <name type="scientific">Gopherus agassizii</name>
    <name type="common">Agassiz's desert tortoise</name>
    <dbReference type="NCBI Taxonomy" id="38772"/>
    <lineage>
        <taxon>Eukaryota</taxon>
        <taxon>Metazoa</taxon>
        <taxon>Chordata</taxon>
        <taxon>Craniata</taxon>
        <taxon>Vertebrata</taxon>
        <taxon>Euteleostomi</taxon>
        <taxon>Archelosauria</taxon>
        <taxon>Testudinata</taxon>
        <taxon>Testudines</taxon>
        <taxon>Cryptodira</taxon>
        <taxon>Durocryptodira</taxon>
        <taxon>Testudinoidea</taxon>
        <taxon>Testudinidae</taxon>
        <taxon>Gopherus</taxon>
    </lineage>
</organism>
<evidence type="ECO:0000256" key="3">
    <source>
        <dbReference type="ARBA" id="ARBA00048999"/>
    </source>
</evidence>
<evidence type="ECO:0000256" key="1">
    <source>
        <dbReference type="ARBA" id="ARBA00005005"/>
    </source>
</evidence>
<keyword evidence="5" id="KW-1185">Reference proteome</keyword>
<dbReference type="InterPro" id="IPR000542">
    <property type="entry name" value="Carn_acyl_trans"/>
</dbReference>
<reference evidence="5" key="1">
    <citation type="journal article" date="2017" name="PLoS ONE">
        <title>The Agassiz's desert tortoise genome provides a resource for the conservation of a threatened species.</title>
        <authorList>
            <person name="Tollis M."/>
            <person name="DeNardo D.F."/>
            <person name="Cornelius J.A."/>
            <person name="Dolby G.A."/>
            <person name="Edwards T."/>
            <person name="Henen B.T."/>
            <person name="Karl A.E."/>
            <person name="Murphy R.W."/>
            <person name="Kusumi K."/>
        </authorList>
    </citation>
    <scope>NUCLEOTIDE SEQUENCE [LARGE SCALE GENOMIC DNA]</scope>
</reference>
<keyword evidence="2" id="KW-0808">Transferase</keyword>
<dbReference type="InterPro" id="IPR042572">
    <property type="entry name" value="Carn_acyl_trans_N"/>
</dbReference>
<comment type="pathway">
    <text evidence="1">Lipid metabolism; fatty acid beta-oxidation.</text>
</comment>
<dbReference type="GO" id="GO:0016746">
    <property type="term" value="F:acyltransferase activity"/>
    <property type="evidence" value="ECO:0007669"/>
    <property type="project" value="UniProtKB-KW"/>
</dbReference>
<evidence type="ECO:0000313" key="4">
    <source>
        <dbReference type="Ensembl" id="ENSGAGP00000031656.1"/>
    </source>
</evidence>
<dbReference type="Ensembl" id="ENSGAGT00000035905.1">
    <property type="protein sequence ID" value="ENSGAGP00000031656.1"/>
    <property type="gene ID" value="ENSGAGG00000022740.1"/>
</dbReference>
<evidence type="ECO:0000256" key="2">
    <source>
        <dbReference type="ARBA" id="ARBA00023315"/>
    </source>
</evidence>
<evidence type="ECO:0000313" key="5">
    <source>
        <dbReference type="Proteomes" id="UP000291020"/>
    </source>
</evidence>
<dbReference type="PROSITE" id="PS00439">
    <property type="entry name" value="ACYLTRANSF_C_1"/>
    <property type="match status" value="1"/>
</dbReference>
<dbReference type="Gene3D" id="1.10.275.20">
    <property type="entry name" value="Choline/Carnitine o-acyltransferase"/>
    <property type="match status" value="1"/>
</dbReference>
<reference evidence="4" key="2">
    <citation type="submission" date="2025-08" db="UniProtKB">
        <authorList>
            <consortium name="Ensembl"/>
        </authorList>
    </citation>
    <scope>IDENTIFICATION</scope>
</reference>
<proteinExistence type="predicted"/>